<feature type="region of interest" description="Disordered" evidence="1">
    <location>
        <begin position="1"/>
        <end position="44"/>
    </location>
</feature>
<evidence type="ECO:0000313" key="2">
    <source>
        <dbReference type="EMBL" id="KAJ7372327.1"/>
    </source>
</evidence>
<organism evidence="2 3">
    <name type="scientific">Desmophyllum pertusum</name>
    <dbReference type="NCBI Taxonomy" id="174260"/>
    <lineage>
        <taxon>Eukaryota</taxon>
        <taxon>Metazoa</taxon>
        <taxon>Cnidaria</taxon>
        <taxon>Anthozoa</taxon>
        <taxon>Hexacorallia</taxon>
        <taxon>Scleractinia</taxon>
        <taxon>Caryophylliina</taxon>
        <taxon>Caryophylliidae</taxon>
        <taxon>Desmophyllum</taxon>
    </lineage>
</organism>
<dbReference type="EMBL" id="MU826837">
    <property type="protein sequence ID" value="KAJ7372327.1"/>
    <property type="molecule type" value="Genomic_DNA"/>
</dbReference>
<reference evidence="2" key="1">
    <citation type="submission" date="2023-01" db="EMBL/GenBank/DDBJ databases">
        <title>Genome assembly of the deep-sea coral Lophelia pertusa.</title>
        <authorList>
            <person name="Herrera S."/>
            <person name="Cordes E."/>
        </authorList>
    </citation>
    <scope>NUCLEOTIDE SEQUENCE</scope>
    <source>
        <strain evidence="2">USNM1676648</strain>
        <tissue evidence="2">Polyp</tissue>
    </source>
</reference>
<gene>
    <name evidence="2" type="ORF">OS493_019772</name>
</gene>
<dbReference type="Proteomes" id="UP001163046">
    <property type="component" value="Unassembled WGS sequence"/>
</dbReference>
<evidence type="ECO:0000256" key="1">
    <source>
        <dbReference type="SAM" id="MobiDB-lite"/>
    </source>
</evidence>
<comment type="caution">
    <text evidence="2">The sequence shown here is derived from an EMBL/GenBank/DDBJ whole genome shotgun (WGS) entry which is preliminary data.</text>
</comment>
<evidence type="ECO:0000313" key="3">
    <source>
        <dbReference type="Proteomes" id="UP001163046"/>
    </source>
</evidence>
<protein>
    <submittedName>
        <fullName evidence="2">Uncharacterized protein</fullName>
    </submittedName>
</protein>
<dbReference type="OrthoDB" id="2504561at2759"/>
<name>A0A9X0CQI0_9CNID</name>
<accession>A0A9X0CQI0</accession>
<proteinExistence type="predicted"/>
<sequence>MLKTYLNSSKNDNDKEEMDVSLDISMQSADNDEEGNDTDKSKLEGNHFLQGSVSSRQAEFLLGKTGSKINAVLKEE</sequence>
<dbReference type="AlphaFoldDB" id="A0A9X0CQI0"/>
<keyword evidence="3" id="KW-1185">Reference proteome</keyword>
<feature type="compositionally biased region" description="Polar residues" evidence="1">
    <location>
        <begin position="1"/>
        <end position="10"/>
    </location>
</feature>